<feature type="transmembrane region" description="Helical" evidence="1">
    <location>
        <begin position="34"/>
        <end position="57"/>
    </location>
</feature>
<feature type="transmembrane region" description="Helical" evidence="1">
    <location>
        <begin position="158"/>
        <end position="183"/>
    </location>
</feature>
<keyword evidence="1" id="KW-0812">Transmembrane</keyword>
<dbReference type="EMBL" id="AP018712">
    <property type="protein sequence ID" value="BBE31555.1"/>
    <property type="molecule type" value="Genomic_DNA"/>
</dbReference>
<feature type="transmembrane region" description="Helical" evidence="1">
    <location>
        <begin position="385"/>
        <end position="405"/>
    </location>
</feature>
<reference evidence="2 3" key="1">
    <citation type="submission" date="2018-06" db="EMBL/GenBank/DDBJ databases">
        <title>Genome sequencing of Oceanotoga sp. sy52.</title>
        <authorList>
            <person name="Mori K."/>
        </authorList>
    </citation>
    <scope>NUCLEOTIDE SEQUENCE [LARGE SCALE GENOMIC DNA]</scope>
    <source>
        <strain evidence="3">sy52</strain>
    </source>
</reference>
<feature type="transmembrane region" description="Helical" evidence="1">
    <location>
        <begin position="195"/>
        <end position="214"/>
    </location>
</feature>
<evidence type="ECO:0000256" key="1">
    <source>
        <dbReference type="SAM" id="Phobius"/>
    </source>
</evidence>
<protein>
    <submittedName>
        <fullName evidence="2">Uncharacterized protein</fullName>
    </submittedName>
</protein>
<sequence length="529" mass="59967">MSDLSLLIKYSFQNKSRYSKKKKNGKERKPTNPIISIILTLSISATLGLILAPIYYYAFKNSAIPLTKFGIQSTYNFVDIIFSSTYIGLGIMFLMTFSSYLVVNLYDGDMTELFLTMPIKRSTIFLSAAIDSLILSGMPLGMLIPLSIVHAIILKGSIIASILSITLFVYLLGILALIISMLLSLFIGKTAAKRTAMLMSFGSLLIYIISTNLISKIKTTDPKVFVDGIKGALNFILFPAFPHTQMINGINGNYSSIAIMIIFSIIFTFVFYYFSNKMDFGMKSKKSSKKIKNIKISGMPLLKKDLKLLSRDSQSIFMIFYPIALSAIFFFTGNNSITFISIMFIIIAAFYSAYLTIIMLAEDTKIWPLPRLFPVKISTIVNRKIIIPVTIFMLEYFAVLIFLGIKDKLDISGIFFIVPMLIIMFYSSIFGARLFLKNPKRDTKQKNILSTKEIFMLEGVSMGYSLIIFVLLTFEQMLIKHGPFWIFKNIPIIFSHLIFLGIPIILILFILSKTRKEMNKIKKLIESWE</sequence>
<feature type="transmembrane region" description="Helical" evidence="1">
    <location>
        <begin position="486"/>
        <end position="511"/>
    </location>
</feature>
<name>A0A7G1G5X5_9BACT</name>
<organism evidence="2 3">
    <name type="scientific">Tepiditoga spiralis</name>
    <dbReference type="NCBI Taxonomy" id="2108365"/>
    <lineage>
        <taxon>Bacteria</taxon>
        <taxon>Thermotogati</taxon>
        <taxon>Thermotogota</taxon>
        <taxon>Thermotogae</taxon>
        <taxon>Petrotogales</taxon>
        <taxon>Petrotogaceae</taxon>
        <taxon>Tepiditoga</taxon>
    </lineage>
</organism>
<keyword evidence="1" id="KW-1133">Transmembrane helix</keyword>
<feature type="transmembrane region" description="Helical" evidence="1">
    <location>
        <begin position="411"/>
        <end position="435"/>
    </location>
</feature>
<gene>
    <name evidence="2" type="ORF">OSSY52_16960</name>
</gene>
<evidence type="ECO:0000313" key="2">
    <source>
        <dbReference type="EMBL" id="BBE31555.1"/>
    </source>
</evidence>
<feature type="transmembrane region" description="Helical" evidence="1">
    <location>
        <begin position="316"/>
        <end position="333"/>
    </location>
</feature>
<dbReference type="Proteomes" id="UP000516361">
    <property type="component" value="Chromosome"/>
</dbReference>
<feature type="transmembrane region" description="Helical" evidence="1">
    <location>
        <begin position="254"/>
        <end position="274"/>
    </location>
</feature>
<keyword evidence="3" id="KW-1185">Reference proteome</keyword>
<evidence type="ECO:0000313" key="3">
    <source>
        <dbReference type="Proteomes" id="UP000516361"/>
    </source>
</evidence>
<feature type="transmembrane region" description="Helical" evidence="1">
    <location>
        <begin position="455"/>
        <end position="474"/>
    </location>
</feature>
<proteinExistence type="predicted"/>
<feature type="transmembrane region" description="Helical" evidence="1">
    <location>
        <begin position="77"/>
        <end position="103"/>
    </location>
</feature>
<dbReference type="KEGG" id="ocy:OSSY52_16960"/>
<accession>A0A7G1G5X5</accession>
<feature type="transmembrane region" description="Helical" evidence="1">
    <location>
        <begin position="124"/>
        <end position="152"/>
    </location>
</feature>
<feature type="transmembrane region" description="Helical" evidence="1">
    <location>
        <begin position="339"/>
        <end position="361"/>
    </location>
</feature>
<keyword evidence="1" id="KW-0472">Membrane</keyword>
<dbReference type="AlphaFoldDB" id="A0A7G1G5X5"/>
<dbReference type="InParanoid" id="A0A7G1G5X5"/>
<dbReference type="RefSeq" id="WP_190614160.1">
    <property type="nucleotide sequence ID" value="NZ_AP018712.1"/>
</dbReference>